<reference evidence="2 3" key="1">
    <citation type="journal article" date="2021" name="DNA Res.">
        <title>Genome analysis of Candida subhashii reveals its hybrid nature and dual mitochondrial genome conformations.</title>
        <authorList>
            <person name="Mixao V."/>
            <person name="Hegedusova E."/>
            <person name="Saus E."/>
            <person name="Pryszcz L.P."/>
            <person name="Cillingova A."/>
            <person name="Nosek J."/>
            <person name="Gabaldon T."/>
        </authorList>
    </citation>
    <scope>NUCLEOTIDE SEQUENCE [LARGE SCALE GENOMIC DNA]</scope>
    <source>
        <strain evidence="2 3">CBS 10753</strain>
    </source>
</reference>
<dbReference type="RefSeq" id="XP_049262666.1">
    <property type="nucleotide sequence ID" value="XM_049408002.1"/>
</dbReference>
<dbReference type="GeneID" id="73470881"/>
<dbReference type="OrthoDB" id="1928087at2759"/>
<accession>A0A8J5UGF7</accession>
<dbReference type="EMBL" id="JAGSYN010000179">
    <property type="protein sequence ID" value="KAG7662433.1"/>
    <property type="molecule type" value="Genomic_DNA"/>
</dbReference>
<name>A0A8J5UGF7_9ASCO</name>
<dbReference type="Pfam" id="PF02301">
    <property type="entry name" value="HORMA"/>
    <property type="match status" value="1"/>
</dbReference>
<evidence type="ECO:0000313" key="2">
    <source>
        <dbReference type="EMBL" id="KAG7662433.1"/>
    </source>
</evidence>
<dbReference type="PROSITE" id="PS50815">
    <property type="entry name" value="HORMA"/>
    <property type="match status" value="1"/>
</dbReference>
<organism evidence="2 3">
    <name type="scientific">[Candida] subhashii</name>
    <dbReference type="NCBI Taxonomy" id="561895"/>
    <lineage>
        <taxon>Eukaryota</taxon>
        <taxon>Fungi</taxon>
        <taxon>Dikarya</taxon>
        <taxon>Ascomycota</taxon>
        <taxon>Saccharomycotina</taxon>
        <taxon>Pichiomycetes</taxon>
        <taxon>Debaryomycetaceae</taxon>
        <taxon>Spathaspora</taxon>
    </lineage>
</organism>
<comment type="caution">
    <text evidence="2">The sequence shown here is derived from an EMBL/GenBank/DDBJ whole genome shotgun (WGS) entry which is preliminary data.</text>
</comment>
<dbReference type="GO" id="GO:0051598">
    <property type="term" value="P:meiotic recombination checkpoint signaling"/>
    <property type="evidence" value="ECO:0007669"/>
    <property type="project" value="TreeGrafter"/>
</dbReference>
<dbReference type="AlphaFoldDB" id="A0A8J5UGF7"/>
<protein>
    <recommendedName>
        <fullName evidence="1">HORMA domain-containing protein</fullName>
    </recommendedName>
</protein>
<proteinExistence type="predicted"/>
<sequence length="560" mass="63620">MQGQSYKQEISVQKSQELVQELVSVSLYCITFLRNIFEDENYLDSKCYADDAKQHSVTDKNYIRTKKLIKGVSQQGDVFVNCVETGIKATIELEYLKAIQFSIHLSESSPQNIVESYVFVIDYLNQKVSISLNNLHELTVDTAEVMKQIQSLIKRLIVLTQSLDPLPDEKYISIRLMFNDKCPSDYQPPYFQDCTNSDPAVIQVEKKADNDDSRFEIGFVNTGKNKVKLNVLCAPSDTSVPTTTLDPFDIVDGIGTDVEDLPSCSLHLDDFFETEEVVPHTQVIPKPRIQEIEIQSCKKCKAKINLIEHGDHTNIKNRKAICMRCMFPEMDPDMLVLIKVRLLWNHLLNNDFGTFGTLLNAMDVKINEEELIAKIFSRLFCDHALIITNRGIFSSAHGDYSRGSGEFTPLVSGMIDNSGTELEIGRQYFIMFVPKLKGAFNFMSYDNSVDQIYFPNFMVARVDMYRKNLKKFKALKQPSLLEPVKSNSAGSSVSNISYPGRDQFSDAAETTNSLADLSFEDSLVFLSQQKDQFAIPTTRKPDHQLQTLELKKRKISINKI</sequence>
<gene>
    <name evidence="2" type="ORF">J8A68_004081</name>
</gene>
<evidence type="ECO:0000313" key="3">
    <source>
        <dbReference type="Proteomes" id="UP000694255"/>
    </source>
</evidence>
<keyword evidence="3" id="KW-1185">Reference proteome</keyword>
<dbReference type="InterPro" id="IPR003511">
    <property type="entry name" value="HORMA_dom"/>
</dbReference>
<dbReference type="InterPro" id="IPR051294">
    <property type="entry name" value="HORMA_MeioticProgression"/>
</dbReference>
<dbReference type="GO" id="GO:0007130">
    <property type="term" value="P:synaptonemal complex assembly"/>
    <property type="evidence" value="ECO:0007669"/>
    <property type="project" value="TreeGrafter"/>
</dbReference>
<dbReference type="GO" id="GO:0005634">
    <property type="term" value="C:nucleus"/>
    <property type="evidence" value="ECO:0007669"/>
    <property type="project" value="TreeGrafter"/>
</dbReference>
<feature type="domain" description="HORMA" evidence="1">
    <location>
        <begin position="13"/>
        <end position="231"/>
    </location>
</feature>
<dbReference type="PANTHER" id="PTHR48225">
    <property type="entry name" value="HORMA DOMAIN-CONTAINING PROTEIN 1"/>
    <property type="match status" value="1"/>
</dbReference>
<evidence type="ECO:0000259" key="1">
    <source>
        <dbReference type="PROSITE" id="PS50815"/>
    </source>
</evidence>
<dbReference type="Proteomes" id="UP000694255">
    <property type="component" value="Unassembled WGS sequence"/>
</dbReference>
<dbReference type="PANTHER" id="PTHR48225:SF7">
    <property type="entry name" value="MEIOSIS-SPECIFIC PROTEIN HOP1"/>
    <property type="match status" value="1"/>
</dbReference>